<name>A0ABX6FSA1_9BURK</name>
<evidence type="ECO:0000313" key="2">
    <source>
        <dbReference type="EMBL" id="QGZ40218.1"/>
    </source>
</evidence>
<organism evidence="2 3">
    <name type="scientific">Pseudoduganella flava</name>
    <dbReference type="NCBI Taxonomy" id="871742"/>
    <lineage>
        <taxon>Bacteria</taxon>
        <taxon>Pseudomonadati</taxon>
        <taxon>Pseudomonadota</taxon>
        <taxon>Betaproteobacteria</taxon>
        <taxon>Burkholderiales</taxon>
        <taxon>Oxalobacteraceae</taxon>
        <taxon>Telluria group</taxon>
        <taxon>Pseudoduganella</taxon>
    </lineage>
</organism>
<dbReference type="InterPro" id="IPR019291">
    <property type="entry name" value="Host_attachment_protein"/>
</dbReference>
<evidence type="ECO:0000313" key="3">
    <source>
        <dbReference type="Proteomes" id="UP000437862"/>
    </source>
</evidence>
<reference evidence="2 3" key="1">
    <citation type="submission" date="2019-12" db="EMBL/GenBank/DDBJ databases">
        <title>Draft Genome Sequences of Six Type Strains of the Genus Massilia.</title>
        <authorList>
            <person name="Miess H."/>
            <person name="Frediansyah A."/>
            <person name="Goeker M."/>
            <person name="Gross H."/>
        </authorList>
    </citation>
    <scope>NUCLEOTIDE SEQUENCE [LARGE SCALE GENOMIC DNA]</scope>
    <source>
        <strain evidence="2 3">DSM 26639</strain>
    </source>
</reference>
<accession>A0ABX6FSA1</accession>
<protein>
    <recommendedName>
        <fullName evidence="4">Host attachment protein</fullName>
    </recommendedName>
</protein>
<proteinExistence type="predicted"/>
<dbReference type="Proteomes" id="UP000437862">
    <property type="component" value="Chromosome"/>
</dbReference>
<gene>
    <name evidence="2" type="ORF">GO485_14955</name>
</gene>
<keyword evidence="3" id="KW-1185">Reference proteome</keyword>
<dbReference type="EMBL" id="CP046904">
    <property type="protein sequence ID" value="QGZ40218.1"/>
    <property type="molecule type" value="Genomic_DNA"/>
</dbReference>
<evidence type="ECO:0008006" key="4">
    <source>
        <dbReference type="Google" id="ProtNLM"/>
    </source>
</evidence>
<feature type="region of interest" description="Disordered" evidence="1">
    <location>
        <begin position="1"/>
        <end position="28"/>
    </location>
</feature>
<dbReference type="Pfam" id="PF10116">
    <property type="entry name" value="Host_attach"/>
    <property type="match status" value="1"/>
</dbReference>
<sequence>MGRAARRGGRCAEPLRDRRGGRGQSARHRVAAVTVEPVSLGGAPGFPSATSARPATDAVFFPNRNERSEHGRFRHAFTCDSFFAGGAMQATWIVTANNGRARIYAQKEANSALLEVEDLVNPSQRGRVSDIDTDQLGQLAAGKSIKSVGAALPQSGYEPNQTPLEHQAELFARSVCDYLLQAYAENRYKKLILAAGPEMLGLLRKLLDKQVTNAITQELNKDYTHVSPHDLLEQLKQHQT</sequence>
<evidence type="ECO:0000256" key="1">
    <source>
        <dbReference type="SAM" id="MobiDB-lite"/>
    </source>
</evidence>